<dbReference type="FunCoup" id="Q6L055">
    <property type="interactions" value="45"/>
</dbReference>
<reference evidence="8 9" key="1">
    <citation type="journal article" date="2004" name="Proc. Natl. Acad. Sci. U.S.A.">
        <title>Genome sequence of Picrophilus torridus and its implications for life around pH 0.</title>
        <authorList>
            <person name="Futterer O."/>
            <person name="Angelov A."/>
            <person name="Liesegang H."/>
            <person name="Gottschalk G."/>
            <person name="Schleper C."/>
            <person name="Schepers B."/>
            <person name="Dock C."/>
            <person name="Antranikian G."/>
            <person name="Liebl W."/>
        </authorList>
    </citation>
    <scope>NUCLEOTIDE SEQUENCE [LARGE SCALE GENOMIC DNA]</scope>
    <source>
        <strain evidence="9">ATCC 700027 / DSM 9790 / JCM 10055 / NBRC 100828</strain>
    </source>
</reference>
<dbReference type="RefSeq" id="WP_011177863.1">
    <property type="nucleotide sequence ID" value="NC_005877.1"/>
</dbReference>
<dbReference type="AlphaFoldDB" id="Q6L055"/>
<accession>Q6L055</accession>
<evidence type="ECO:0000256" key="5">
    <source>
        <dbReference type="PIRSR" id="PIRSR602081-2"/>
    </source>
</evidence>
<keyword evidence="3 6" id="KW-0157">Chromophore</keyword>
<dbReference type="EC" id="4.1.99.3" evidence="8"/>
<dbReference type="InParanoid" id="Q6L055"/>
<evidence type="ECO:0000313" key="8">
    <source>
        <dbReference type="EMBL" id="AAT43647.1"/>
    </source>
</evidence>
<evidence type="ECO:0000256" key="6">
    <source>
        <dbReference type="RuleBase" id="RU004182"/>
    </source>
</evidence>
<dbReference type="PRINTS" id="PR00147">
    <property type="entry name" value="DNAPHOTLYASE"/>
</dbReference>
<dbReference type="Gene3D" id="1.25.40.80">
    <property type="match status" value="1"/>
</dbReference>
<dbReference type="PATRIC" id="fig|263820.9.peg.1102"/>
<dbReference type="PaxDb" id="263820-PTO1062"/>
<dbReference type="PROSITE" id="PS00691">
    <property type="entry name" value="DNA_PHOTOLYASES_1_2"/>
    <property type="match status" value="1"/>
</dbReference>
<dbReference type="SUPFAM" id="SSF48173">
    <property type="entry name" value="Cryptochrome/photolyase FAD-binding domain"/>
    <property type="match status" value="1"/>
</dbReference>
<evidence type="ECO:0000256" key="1">
    <source>
        <dbReference type="ARBA" id="ARBA00022630"/>
    </source>
</evidence>
<dbReference type="Gene3D" id="1.10.579.10">
    <property type="entry name" value="DNA Cyclobutane Dipyrimidine Photolyase, subunit A, domain 3"/>
    <property type="match status" value="1"/>
</dbReference>
<feature type="binding site" evidence="4">
    <location>
        <position position="200"/>
    </location>
    <ligand>
        <name>FAD</name>
        <dbReference type="ChEBI" id="CHEBI:57692"/>
    </ligand>
</feature>
<dbReference type="InterPro" id="IPR014729">
    <property type="entry name" value="Rossmann-like_a/b/a_fold"/>
</dbReference>
<dbReference type="InterPro" id="IPR006050">
    <property type="entry name" value="DNA_photolyase_N"/>
</dbReference>
<dbReference type="InterPro" id="IPR036134">
    <property type="entry name" value="Crypto/Photolyase_FAD-like_sf"/>
</dbReference>
<dbReference type="PANTHER" id="PTHR11455">
    <property type="entry name" value="CRYPTOCHROME"/>
    <property type="match status" value="1"/>
</dbReference>
<feature type="binding site" evidence="4">
    <location>
        <begin position="336"/>
        <end position="338"/>
    </location>
    <ligand>
        <name>FAD</name>
        <dbReference type="ChEBI" id="CHEBI:57692"/>
    </ligand>
</feature>
<keyword evidence="1 4" id="KW-0285">Flavoprotein</keyword>
<dbReference type="eggNOG" id="arCOG02840">
    <property type="taxonomic scope" value="Archaea"/>
</dbReference>
<dbReference type="GeneID" id="2845107"/>
<proteinExistence type="inferred from homology"/>
<dbReference type="HOGENOM" id="CLU_010348_2_2_2"/>
<feature type="domain" description="Photolyase/cryptochrome alpha/beta" evidence="7">
    <location>
        <begin position="1"/>
        <end position="128"/>
    </location>
</feature>
<evidence type="ECO:0000256" key="4">
    <source>
        <dbReference type="PIRSR" id="PIRSR602081-1"/>
    </source>
</evidence>
<feature type="binding site" evidence="4">
    <location>
        <position position="237"/>
    </location>
    <ligand>
        <name>FAD</name>
        <dbReference type="ChEBI" id="CHEBI:57692"/>
    </ligand>
</feature>
<comment type="cofactor">
    <cofactor evidence="4">
        <name>FAD</name>
        <dbReference type="ChEBI" id="CHEBI:57692"/>
    </cofactor>
    <text evidence="4">Binds 1 FAD per subunit.</text>
</comment>
<gene>
    <name evidence="8" type="ordered locus">PTO1062</name>
</gene>
<dbReference type="OrthoDB" id="11721at2157"/>
<dbReference type="GO" id="GO:0006950">
    <property type="term" value="P:response to stress"/>
    <property type="evidence" value="ECO:0007669"/>
    <property type="project" value="UniProtKB-ARBA"/>
</dbReference>
<keyword evidence="8" id="KW-0456">Lyase</keyword>
<evidence type="ECO:0000256" key="3">
    <source>
        <dbReference type="ARBA" id="ARBA00022991"/>
    </source>
</evidence>
<evidence type="ECO:0000256" key="2">
    <source>
        <dbReference type="ARBA" id="ARBA00022827"/>
    </source>
</evidence>
<dbReference type="Gene3D" id="3.40.50.620">
    <property type="entry name" value="HUPs"/>
    <property type="match status" value="1"/>
</dbReference>
<feature type="binding site" evidence="4">
    <location>
        <begin position="211"/>
        <end position="215"/>
    </location>
    <ligand>
        <name>FAD</name>
        <dbReference type="ChEBI" id="CHEBI:57692"/>
    </ligand>
</feature>
<dbReference type="PROSITE" id="PS51645">
    <property type="entry name" value="PHR_CRY_ALPHA_BETA"/>
    <property type="match status" value="1"/>
</dbReference>
<dbReference type="InterPro" id="IPR005101">
    <property type="entry name" value="Cryptochr/Photolyase_FAD-bd"/>
</dbReference>
<evidence type="ECO:0000313" key="9">
    <source>
        <dbReference type="Proteomes" id="UP000000438"/>
    </source>
</evidence>
<dbReference type="PANTHER" id="PTHR11455:SF9">
    <property type="entry name" value="CRYPTOCHROME CIRCADIAN CLOCK 5 ISOFORM X1"/>
    <property type="match status" value="1"/>
</dbReference>
<dbReference type="SUPFAM" id="SSF52425">
    <property type="entry name" value="Cryptochrome/photolyase, N-terminal domain"/>
    <property type="match status" value="1"/>
</dbReference>
<evidence type="ECO:0000259" key="7">
    <source>
        <dbReference type="PROSITE" id="PS51645"/>
    </source>
</evidence>
<dbReference type="InterPro" id="IPR002081">
    <property type="entry name" value="Cryptochrome/DNA_photolyase_1"/>
</dbReference>
<keyword evidence="2 4" id="KW-0274">FAD</keyword>
<dbReference type="EMBL" id="AE017261">
    <property type="protein sequence ID" value="AAT43647.1"/>
    <property type="molecule type" value="Genomic_DNA"/>
</dbReference>
<protein>
    <submittedName>
        <fullName evidence="8">Deoxyribodipyrimidine photolyase</fullName>
        <ecNumber evidence="8">4.1.99.3</ecNumber>
    </submittedName>
</protein>
<dbReference type="STRING" id="263820.PTO1062"/>
<feature type="site" description="Electron transfer via tryptophanyl radical" evidence="5">
    <location>
        <position position="270"/>
    </location>
</feature>
<feature type="site" description="Electron transfer via tryptophanyl radical" evidence="5">
    <location>
        <position position="346"/>
    </location>
</feature>
<dbReference type="Pfam" id="PF03441">
    <property type="entry name" value="FAD_binding_7"/>
    <property type="match status" value="1"/>
</dbReference>
<dbReference type="GO" id="GO:0006139">
    <property type="term" value="P:nucleobase-containing compound metabolic process"/>
    <property type="evidence" value="ECO:0007669"/>
    <property type="project" value="UniProtKB-ARBA"/>
</dbReference>
<dbReference type="GO" id="GO:0003677">
    <property type="term" value="F:DNA binding"/>
    <property type="evidence" value="ECO:0007669"/>
    <property type="project" value="TreeGrafter"/>
</dbReference>
<sequence length="431" mass="51325">MNLFIFRRDLRLYDNTALLKSLNNETATIFIMDPAQVKNNEYRSEKALNFMISSLYDLMTDIEGNHGKLAVFHGDPVDVLKRLVNRENINEIYINRDYTPFSIKRDERIKEFSIKNNIKFNALDDYFLSDPELRTGSGSFFKNFTAFYNRAMEINVKKPVYEIKKSNLIPIDGDDMELKYNNYGRKTAIEKMHNFIKNDYSLRDFPELNMTSFLSADIKFGNISIREAYHYIKDPEFRRQLYWRDFYLYIAYHFPYVFGSNFNRKYNIKWENKEKYIDAWKNGLTGYPIVDAAMRSLNETGYINNRLRMIVSSFLVKDLHVDWRIGEKYFAQKLIDYDPASNNGNWQWVASTGVNSRGMYRIINPWIQQKKFDPECKFIKRYVNELSDLEPEIIHNLYKIRLNNYPAPLVDHKTAVMEFRKLINQTPTYLS</sequence>
<name>Q6L055_PICTO</name>
<dbReference type="PROSITE" id="PS00394">
    <property type="entry name" value="DNA_PHOTOLYASES_1_1"/>
    <property type="match status" value="1"/>
</dbReference>
<comment type="similarity">
    <text evidence="6">Belongs to the DNA photolyase family.</text>
</comment>
<dbReference type="InterPro" id="IPR018394">
    <property type="entry name" value="DNA_photolyase_1_CS_C"/>
</dbReference>
<dbReference type="Proteomes" id="UP000000438">
    <property type="component" value="Chromosome"/>
</dbReference>
<feature type="site" description="Electron transfer via tryptophanyl radical" evidence="5">
    <location>
        <position position="323"/>
    </location>
</feature>
<feature type="binding site" evidence="4">
    <location>
        <begin position="240"/>
        <end position="247"/>
    </location>
    <ligand>
        <name>FAD</name>
        <dbReference type="ChEBI" id="CHEBI:57692"/>
    </ligand>
</feature>
<dbReference type="GO" id="GO:0003904">
    <property type="term" value="F:deoxyribodipyrimidine photo-lyase activity"/>
    <property type="evidence" value="ECO:0007669"/>
    <property type="project" value="UniProtKB-EC"/>
</dbReference>
<dbReference type="KEGG" id="pto:PTO1062"/>
<dbReference type="InterPro" id="IPR036155">
    <property type="entry name" value="Crypto/Photolyase_N_sf"/>
</dbReference>
<organism evidence="8 9">
    <name type="scientific">Picrophilus torridus (strain ATCC 700027 / DSM 9790 / JCM 10055 / NBRC 100828 / KAW 2/3)</name>
    <dbReference type="NCBI Taxonomy" id="1122961"/>
    <lineage>
        <taxon>Archaea</taxon>
        <taxon>Methanobacteriati</taxon>
        <taxon>Thermoplasmatota</taxon>
        <taxon>Thermoplasmata</taxon>
        <taxon>Thermoplasmatales</taxon>
        <taxon>Picrophilaceae</taxon>
        <taxon>Picrophilus</taxon>
    </lineage>
</organism>
<dbReference type="Pfam" id="PF00875">
    <property type="entry name" value="DNA_photolyase"/>
    <property type="match status" value="1"/>
</dbReference>
<dbReference type="GO" id="GO:0071949">
    <property type="term" value="F:FAD binding"/>
    <property type="evidence" value="ECO:0007669"/>
    <property type="project" value="TreeGrafter"/>
</dbReference>